<evidence type="ECO:0000313" key="1">
    <source>
        <dbReference type="EMBL" id="KAH9752987.1"/>
    </source>
</evidence>
<keyword evidence="1" id="KW-0808">Transferase</keyword>
<reference evidence="2" key="1">
    <citation type="journal article" date="2023" name="Hortic. Res.">
        <title>A chromosome-level phased genome enabling allele-level studies in sweet orange: a case study on citrus Huanglongbing tolerance.</title>
        <authorList>
            <person name="Wu B."/>
            <person name="Yu Q."/>
            <person name="Deng Z."/>
            <person name="Duan Y."/>
            <person name="Luo F."/>
            <person name="Gmitter F. Jr."/>
        </authorList>
    </citation>
    <scope>NUCLEOTIDE SEQUENCE [LARGE SCALE GENOMIC DNA]</scope>
    <source>
        <strain evidence="2">cv. Valencia</strain>
    </source>
</reference>
<protein>
    <submittedName>
        <fullName evidence="1">Methyltransferase 2 domain-containing protein</fullName>
    </submittedName>
</protein>
<gene>
    <name evidence="1" type="ORF">KPL71_014918</name>
</gene>
<sequence>MEDNECRDGGKKGRLANTPLSASQILTRILPSGGGDAENLQRILRLLTNYGVFSEHREFGGERKYSLTEIGKSLVTDAEGQSYAPYVLQHHQDALMSAWPLVHEAILDPTIEPFVKVHGEPTYSYYGKMPEMNGLMRKAMSGVSVPFMTSILDGYDGFKGVKRLVDVGGSAAPSIPGVTHIGGDMFKSIPAADAIFMKWVLTTWTDDECKLIMENCYKAIPAGGKLIACEPVLPDDSNESQRTRALLEGDIFVMTIYRAKAVLDGPPLPELLHYLGRFRIPLTRLAAFADFSTSIFLHEFCSGAHMRYEEDFNVDLRDNCVSLGGPSEKEVLMEKLVEGLLAVYHQRQKQISVFVEDEVETPEFPDEVGFIFSPRKASTCTSDDEAISANEANALPEFSRTPGIKTFHKDGFHDFGSARLDGENTWSVVSKEAKALVRLNENALCSSSSQPTCKANKSGKDAQKSRSPKLIAVSCKNVYIWKLDFTF</sequence>
<evidence type="ECO:0000313" key="2">
    <source>
        <dbReference type="Proteomes" id="UP000829398"/>
    </source>
</evidence>
<organism evidence="1 2">
    <name type="scientific">Citrus sinensis</name>
    <name type="common">Sweet orange</name>
    <name type="synonym">Citrus aurantium var. sinensis</name>
    <dbReference type="NCBI Taxonomy" id="2711"/>
    <lineage>
        <taxon>Eukaryota</taxon>
        <taxon>Viridiplantae</taxon>
        <taxon>Streptophyta</taxon>
        <taxon>Embryophyta</taxon>
        <taxon>Tracheophyta</taxon>
        <taxon>Spermatophyta</taxon>
        <taxon>Magnoliopsida</taxon>
        <taxon>eudicotyledons</taxon>
        <taxon>Gunneridae</taxon>
        <taxon>Pentapetalae</taxon>
        <taxon>rosids</taxon>
        <taxon>malvids</taxon>
        <taxon>Sapindales</taxon>
        <taxon>Rutaceae</taxon>
        <taxon>Aurantioideae</taxon>
        <taxon>Citrus</taxon>
    </lineage>
</organism>
<comment type="caution">
    <text evidence="1">The sequence shown here is derived from an EMBL/GenBank/DDBJ whole genome shotgun (WGS) entry which is preliminary data.</text>
</comment>
<accession>A0ACB8KEZ4</accession>
<dbReference type="Proteomes" id="UP000829398">
    <property type="component" value="Chromosome 5"/>
</dbReference>
<keyword evidence="2" id="KW-1185">Reference proteome</keyword>
<name>A0ACB8KEZ4_CITSI</name>
<proteinExistence type="predicted"/>
<dbReference type="EMBL" id="CM039174">
    <property type="protein sequence ID" value="KAH9752987.1"/>
    <property type="molecule type" value="Genomic_DNA"/>
</dbReference>
<keyword evidence="1" id="KW-0489">Methyltransferase</keyword>